<evidence type="ECO:0000313" key="2">
    <source>
        <dbReference type="Proteomes" id="UP000237105"/>
    </source>
</evidence>
<accession>A0A2P5BXF3</accession>
<evidence type="ECO:0000313" key="1">
    <source>
        <dbReference type="EMBL" id="PON53495.1"/>
    </source>
</evidence>
<gene>
    <name evidence="1" type="ORF">PanWU01x14_202150</name>
</gene>
<dbReference type="AlphaFoldDB" id="A0A2P5BXF3"/>
<keyword evidence="2" id="KW-1185">Reference proteome</keyword>
<protein>
    <submittedName>
        <fullName evidence="1">Uncharacterized protein</fullName>
    </submittedName>
</protein>
<dbReference type="EMBL" id="JXTB01000206">
    <property type="protein sequence ID" value="PON53495.1"/>
    <property type="molecule type" value="Genomic_DNA"/>
</dbReference>
<sequence length="69" mass="7741">MHCSAKSSREVAAQCHLHSAAAPSLGYCGAAAPHHDTTTPSIRQSWRRYTRKCRHVTEFWDHCQFASSI</sequence>
<organism evidence="1 2">
    <name type="scientific">Parasponia andersonii</name>
    <name type="common">Sponia andersonii</name>
    <dbReference type="NCBI Taxonomy" id="3476"/>
    <lineage>
        <taxon>Eukaryota</taxon>
        <taxon>Viridiplantae</taxon>
        <taxon>Streptophyta</taxon>
        <taxon>Embryophyta</taxon>
        <taxon>Tracheophyta</taxon>
        <taxon>Spermatophyta</taxon>
        <taxon>Magnoliopsida</taxon>
        <taxon>eudicotyledons</taxon>
        <taxon>Gunneridae</taxon>
        <taxon>Pentapetalae</taxon>
        <taxon>rosids</taxon>
        <taxon>fabids</taxon>
        <taxon>Rosales</taxon>
        <taxon>Cannabaceae</taxon>
        <taxon>Parasponia</taxon>
    </lineage>
</organism>
<reference evidence="2" key="1">
    <citation type="submission" date="2016-06" db="EMBL/GenBank/DDBJ databases">
        <title>Parallel loss of symbiosis genes in relatives of nitrogen-fixing non-legume Parasponia.</title>
        <authorList>
            <person name="Van Velzen R."/>
            <person name="Holmer R."/>
            <person name="Bu F."/>
            <person name="Rutten L."/>
            <person name="Van Zeijl A."/>
            <person name="Liu W."/>
            <person name="Santuari L."/>
            <person name="Cao Q."/>
            <person name="Sharma T."/>
            <person name="Shen D."/>
            <person name="Roswanjaya Y."/>
            <person name="Wardhani T."/>
            <person name="Kalhor M.S."/>
            <person name="Jansen J."/>
            <person name="Van den Hoogen J."/>
            <person name="Gungor B."/>
            <person name="Hartog M."/>
            <person name="Hontelez J."/>
            <person name="Verver J."/>
            <person name="Yang W.-C."/>
            <person name="Schijlen E."/>
            <person name="Repin R."/>
            <person name="Schilthuizen M."/>
            <person name="Schranz E."/>
            <person name="Heidstra R."/>
            <person name="Miyata K."/>
            <person name="Fedorova E."/>
            <person name="Kohlen W."/>
            <person name="Bisseling T."/>
            <person name="Smit S."/>
            <person name="Geurts R."/>
        </authorList>
    </citation>
    <scope>NUCLEOTIDE SEQUENCE [LARGE SCALE GENOMIC DNA]</scope>
    <source>
        <strain evidence="2">cv. WU1-14</strain>
    </source>
</reference>
<proteinExistence type="predicted"/>
<comment type="caution">
    <text evidence="1">The sequence shown here is derived from an EMBL/GenBank/DDBJ whole genome shotgun (WGS) entry which is preliminary data.</text>
</comment>
<dbReference type="Proteomes" id="UP000237105">
    <property type="component" value="Unassembled WGS sequence"/>
</dbReference>
<name>A0A2P5BXF3_PARAD</name>